<accession>E3KUY4</accession>
<dbReference type="GeneID" id="10535225"/>
<dbReference type="RefSeq" id="XP_003332503.2">
    <property type="nucleotide sequence ID" value="XM_003332455.2"/>
</dbReference>
<dbReference type="HOGENOM" id="CLU_2278829_0_0_1"/>
<dbReference type="InParanoid" id="E3KUY4"/>
<dbReference type="EMBL" id="DS178311">
    <property type="protein sequence ID" value="EFP88084.2"/>
    <property type="molecule type" value="Genomic_DNA"/>
</dbReference>
<protein>
    <recommendedName>
        <fullName evidence="1">Glycosyl transferase CAP10 domain-containing protein</fullName>
    </recommendedName>
</protein>
<reference evidence="3" key="2">
    <citation type="journal article" date="2011" name="Proc. Natl. Acad. Sci. U.S.A.">
        <title>Obligate biotrophy features unraveled by the genomic analysis of rust fungi.</title>
        <authorList>
            <person name="Duplessis S."/>
            <person name="Cuomo C.A."/>
            <person name="Lin Y.-C."/>
            <person name="Aerts A."/>
            <person name="Tisserant E."/>
            <person name="Veneault-Fourrey C."/>
            <person name="Joly D.L."/>
            <person name="Hacquard S."/>
            <person name="Amselem J."/>
            <person name="Cantarel B.L."/>
            <person name="Chiu R."/>
            <person name="Coutinho P.M."/>
            <person name="Feau N."/>
            <person name="Field M."/>
            <person name="Frey P."/>
            <person name="Gelhaye E."/>
            <person name="Goldberg J."/>
            <person name="Grabherr M.G."/>
            <person name="Kodira C.D."/>
            <person name="Kohler A."/>
            <person name="Kuees U."/>
            <person name="Lindquist E.A."/>
            <person name="Lucas S.M."/>
            <person name="Mago R."/>
            <person name="Mauceli E."/>
            <person name="Morin E."/>
            <person name="Murat C."/>
            <person name="Pangilinan J.L."/>
            <person name="Park R."/>
            <person name="Pearson M."/>
            <person name="Quesneville H."/>
            <person name="Rouhier N."/>
            <person name="Sakthikumar S."/>
            <person name="Salamov A.A."/>
            <person name="Schmutz J."/>
            <person name="Selles B."/>
            <person name="Shapiro H."/>
            <person name="Tanguay P."/>
            <person name="Tuskan G.A."/>
            <person name="Henrissat B."/>
            <person name="Van de Peer Y."/>
            <person name="Rouze P."/>
            <person name="Ellis J.G."/>
            <person name="Dodds P.N."/>
            <person name="Schein J.E."/>
            <person name="Zhong S."/>
            <person name="Hamelin R.C."/>
            <person name="Grigoriev I.V."/>
            <person name="Szabo L.J."/>
            <person name="Martin F."/>
        </authorList>
    </citation>
    <scope>NUCLEOTIDE SEQUENCE [LARGE SCALE GENOMIC DNA]</scope>
    <source>
        <strain evidence="3">CRL 75-36-700-3 / race SCCL</strain>
    </source>
</reference>
<feature type="domain" description="Glycosyl transferase CAP10" evidence="1">
    <location>
        <begin position="1"/>
        <end position="64"/>
    </location>
</feature>
<evidence type="ECO:0000313" key="3">
    <source>
        <dbReference type="Proteomes" id="UP000008783"/>
    </source>
</evidence>
<proteinExistence type="predicted"/>
<organism evidence="2 3">
    <name type="scientific">Puccinia graminis f. sp. tritici (strain CRL 75-36-700-3 / race SCCL)</name>
    <name type="common">Black stem rust fungus</name>
    <dbReference type="NCBI Taxonomy" id="418459"/>
    <lineage>
        <taxon>Eukaryota</taxon>
        <taxon>Fungi</taxon>
        <taxon>Dikarya</taxon>
        <taxon>Basidiomycota</taxon>
        <taxon>Pucciniomycotina</taxon>
        <taxon>Pucciniomycetes</taxon>
        <taxon>Pucciniales</taxon>
        <taxon>Pucciniaceae</taxon>
        <taxon>Puccinia</taxon>
    </lineage>
</organism>
<sequence>MPDYGFYSWPEPKVGRMVKVHDKTAKREASLSWDSRISKVFWRGAIVVKLREQLLEVSKGKLWSDIKLIVWQNLNGRLKMPEDHCNYKFLVHTRRICVFRPC</sequence>
<dbReference type="Proteomes" id="UP000008783">
    <property type="component" value="Unassembled WGS sequence"/>
</dbReference>
<reference key="1">
    <citation type="submission" date="2007-01" db="EMBL/GenBank/DDBJ databases">
        <title>The Genome Sequence of Puccinia graminis f. sp. tritici Strain CRL 75-36-700-3.</title>
        <authorList>
            <consortium name="The Broad Institute Genome Sequencing Platform"/>
            <person name="Birren B."/>
            <person name="Lander E."/>
            <person name="Galagan J."/>
            <person name="Nusbaum C."/>
            <person name="Devon K."/>
            <person name="Cuomo C."/>
            <person name="Jaffe D."/>
            <person name="Butler J."/>
            <person name="Alvarez P."/>
            <person name="Gnerre S."/>
            <person name="Grabherr M."/>
            <person name="Mauceli E."/>
            <person name="Brockman W."/>
            <person name="Young S."/>
            <person name="LaButti K."/>
            <person name="Sykes S."/>
            <person name="DeCaprio D."/>
            <person name="Crawford M."/>
            <person name="Koehrsen M."/>
            <person name="Engels R."/>
            <person name="Montgomery P."/>
            <person name="Pearson M."/>
            <person name="Howarth C."/>
            <person name="Larson L."/>
            <person name="White J."/>
            <person name="Zeng Q."/>
            <person name="Kodira C."/>
            <person name="Yandava C."/>
            <person name="Alvarado L."/>
            <person name="O'Leary S."/>
            <person name="Szabo L."/>
            <person name="Dean R."/>
            <person name="Schein J."/>
        </authorList>
    </citation>
    <scope>NUCLEOTIDE SEQUENCE</scope>
    <source>
        <strain>CRL 75-36-700-3</strain>
    </source>
</reference>
<dbReference type="VEuPathDB" id="FungiDB:PGTG_12531"/>
<gene>
    <name evidence="2" type="ORF">PGTG_12531</name>
</gene>
<evidence type="ECO:0000313" key="2">
    <source>
        <dbReference type="EMBL" id="EFP88084.2"/>
    </source>
</evidence>
<keyword evidence="3" id="KW-1185">Reference proteome</keyword>
<dbReference type="KEGG" id="pgr:PGTG_12531"/>
<name>E3KUY4_PUCGT</name>
<dbReference type="OrthoDB" id="202415at2759"/>
<evidence type="ECO:0000259" key="1">
    <source>
        <dbReference type="Pfam" id="PF05686"/>
    </source>
</evidence>
<dbReference type="AlphaFoldDB" id="E3KUY4"/>
<dbReference type="Pfam" id="PF05686">
    <property type="entry name" value="Glyco_transf_90"/>
    <property type="match status" value="1"/>
</dbReference>
<dbReference type="InterPro" id="IPR006598">
    <property type="entry name" value="CAP10"/>
</dbReference>